<reference evidence="2 3" key="1">
    <citation type="submission" date="2021-06" db="EMBL/GenBank/DDBJ databases">
        <title>Chromosome-level genome assembly of the red-tail catfish (Hemibagrus wyckioides).</title>
        <authorList>
            <person name="Shao F."/>
        </authorList>
    </citation>
    <scope>NUCLEOTIDE SEQUENCE [LARGE SCALE GENOMIC DNA]</scope>
    <source>
        <strain evidence="2">EC202008001</strain>
        <tissue evidence="2">Blood</tissue>
    </source>
</reference>
<comment type="caution">
    <text evidence="2">The sequence shown here is derived from an EMBL/GenBank/DDBJ whole genome shotgun (WGS) entry which is preliminary data.</text>
</comment>
<evidence type="ECO:0000313" key="3">
    <source>
        <dbReference type="Proteomes" id="UP000824219"/>
    </source>
</evidence>
<gene>
    <name evidence="2" type="ORF">KOW79_005667</name>
</gene>
<evidence type="ECO:0000313" key="2">
    <source>
        <dbReference type="EMBL" id="KAG7331698.1"/>
    </source>
</evidence>
<dbReference type="Proteomes" id="UP000824219">
    <property type="component" value="Linkage Group LG06"/>
</dbReference>
<proteinExistence type="predicted"/>
<sequence length="84" mass="9239">MALPDVPPPRSSGRKCSDARLTETFRRETPQFECRPLGLRVLVQSPRQLALSLNTKQPSPTELARATSGETGEPEICGNYVKIS</sequence>
<evidence type="ECO:0000256" key="1">
    <source>
        <dbReference type="SAM" id="MobiDB-lite"/>
    </source>
</evidence>
<name>A0A9D3SUD8_9TELE</name>
<protein>
    <submittedName>
        <fullName evidence="2">Uncharacterized protein</fullName>
    </submittedName>
</protein>
<keyword evidence="3" id="KW-1185">Reference proteome</keyword>
<organism evidence="2 3">
    <name type="scientific">Hemibagrus wyckioides</name>
    <dbReference type="NCBI Taxonomy" id="337641"/>
    <lineage>
        <taxon>Eukaryota</taxon>
        <taxon>Metazoa</taxon>
        <taxon>Chordata</taxon>
        <taxon>Craniata</taxon>
        <taxon>Vertebrata</taxon>
        <taxon>Euteleostomi</taxon>
        <taxon>Actinopterygii</taxon>
        <taxon>Neopterygii</taxon>
        <taxon>Teleostei</taxon>
        <taxon>Ostariophysi</taxon>
        <taxon>Siluriformes</taxon>
        <taxon>Bagridae</taxon>
        <taxon>Hemibagrus</taxon>
    </lineage>
</organism>
<dbReference type="AlphaFoldDB" id="A0A9D3SUD8"/>
<feature type="region of interest" description="Disordered" evidence="1">
    <location>
        <begin position="53"/>
        <end position="72"/>
    </location>
</feature>
<dbReference type="EMBL" id="JAHKSW010000006">
    <property type="protein sequence ID" value="KAG7331698.1"/>
    <property type="molecule type" value="Genomic_DNA"/>
</dbReference>
<accession>A0A9D3SUD8</accession>